<evidence type="ECO:0000259" key="1">
    <source>
        <dbReference type="Pfam" id="PF03061"/>
    </source>
</evidence>
<protein>
    <recommendedName>
        <fullName evidence="1">Thioesterase domain-containing protein</fullName>
    </recommendedName>
</protein>
<dbReference type="EMBL" id="BARU01000971">
    <property type="protein sequence ID" value="GAH27391.1"/>
    <property type="molecule type" value="Genomic_DNA"/>
</dbReference>
<reference evidence="2" key="1">
    <citation type="journal article" date="2014" name="Front. Microbiol.">
        <title>High frequency of phylogenetically diverse reductive dehalogenase-homologous genes in deep subseafloor sedimentary metagenomes.</title>
        <authorList>
            <person name="Kawai M."/>
            <person name="Futagami T."/>
            <person name="Toyoda A."/>
            <person name="Takaki Y."/>
            <person name="Nishi S."/>
            <person name="Hori S."/>
            <person name="Arai W."/>
            <person name="Tsubouchi T."/>
            <person name="Morono Y."/>
            <person name="Uchiyama I."/>
            <person name="Ito T."/>
            <person name="Fujiyama A."/>
            <person name="Inagaki F."/>
            <person name="Takami H."/>
        </authorList>
    </citation>
    <scope>NUCLEOTIDE SEQUENCE</scope>
    <source>
        <strain evidence="2">Expedition CK06-06</strain>
    </source>
</reference>
<proteinExistence type="predicted"/>
<accession>X1E282</accession>
<name>X1E282_9ZZZZ</name>
<dbReference type="CDD" id="cd03440">
    <property type="entry name" value="hot_dog"/>
    <property type="match status" value="1"/>
</dbReference>
<gene>
    <name evidence="2" type="ORF">S03H2_02785</name>
</gene>
<dbReference type="Gene3D" id="3.10.129.10">
    <property type="entry name" value="Hotdog Thioesterase"/>
    <property type="match status" value="1"/>
</dbReference>
<sequence length="119" mass="13074">MSSSDIHYGGDLVSGAKILELFGDVATELLIKNDGDEGLFAGYKKIDFLVPVYAGDYIEARGEIIRIGSTSRDIVFEAYKVIKARKDVSESAADYLEKPILVVKAEGTCVVKKENQRKL</sequence>
<comment type="caution">
    <text evidence="2">The sequence shown here is derived from an EMBL/GenBank/DDBJ whole genome shotgun (WGS) entry which is preliminary data.</text>
</comment>
<dbReference type="InterPro" id="IPR006683">
    <property type="entry name" value="Thioestr_dom"/>
</dbReference>
<dbReference type="InterPro" id="IPR029069">
    <property type="entry name" value="HotDog_dom_sf"/>
</dbReference>
<evidence type="ECO:0000313" key="2">
    <source>
        <dbReference type="EMBL" id="GAH27391.1"/>
    </source>
</evidence>
<organism evidence="2">
    <name type="scientific">marine sediment metagenome</name>
    <dbReference type="NCBI Taxonomy" id="412755"/>
    <lineage>
        <taxon>unclassified sequences</taxon>
        <taxon>metagenomes</taxon>
        <taxon>ecological metagenomes</taxon>
    </lineage>
</organism>
<dbReference type="AlphaFoldDB" id="X1E282"/>
<dbReference type="SUPFAM" id="SSF54637">
    <property type="entry name" value="Thioesterase/thiol ester dehydrase-isomerase"/>
    <property type="match status" value="1"/>
</dbReference>
<feature type="domain" description="Thioesterase" evidence="1">
    <location>
        <begin position="13"/>
        <end position="75"/>
    </location>
</feature>
<dbReference type="Pfam" id="PF03061">
    <property type="entry name" value="4HBT"/>
    <property type="match status" value="1"/>
</dbReference>